<dbReference type="AlphaFoldDB" id="A0A8C2UR94"/>
<dbReference type="OrthoDB" id="9838243at2759"/>
<feature type="transmembrane region" description="Helical" evidence="7">
    <location>
        <begin position="81"/>
        <end position="103"/>
    </location>
</feature>
<feature type="compositionally biased region" description="Polar residues" evidence="6">
    <location>
        <begin position="732"/>
        <end position="741"/>
    </location>
</feature>
<proteinExistence type="inferred from homology"/>
<comment type="similarity">
    <text evidence="2">Belongs to the MS4A family.</text>
</comment>
<feature type="region of interest" description="Disordered" evidence="6">
    <location>
        <begin position="251"/>
        <end position="276"/>
    </location>
</feature>
<reference evidence="8" key="2">
    <citation type="submission" date="2025-09" db="UniProtKB">
        <authorList>
            <consortium name="Ensembl"/>
        </authorList>
    </citation>
    <scope>IDENTIFICATION</scope>
</reference>
<dbReference type="CTD" id="84689"/>
<sequence length="768" mass="86091">MRVDRYRLWAVGGWPGSTAAASAVVEPSKSLQPWGRLPAVLAGWVITAWSQAVQILLALITVGFGITLAMNSILFSKAFPLVVLTAYPFWGPAIFIVTGCLSMKEKNSKKLRQSVMTMSITSALAAAAGITFTIISCTQHKFCQNPSLDGPCAIGRTLLLGLLSILFIISIVEFSISVTITSFRSKCWTWSDEVVFFLPSDAIKSSEQPAPENAQLQFDHQKESYSFHMPPQAEIVFFGGYAFCKLRYSRSPSSQNRPQPNREGAPPSPNEQQENISSHVQFSHENTELKPLFATSEARSPENMHTHQASTRKQLRDEGLNYPIVHTPKEQAWGFQDQDSLWQAFPSPVAENLLMKDPPIQDVQSRSPSFRITEPSDLIYENSSSKDKPPQGKPSQAVPAQDMLNVASTFHPMKLPNSKYPLQLSPNSKEQNIERRSQQSEVIYQDIVTEVMELTQQWQSPRRLSSDAGNVGAQSSKSRSLGLQTKHTKSPRRKSLDQKIRALLFSKMHPIDKKSQYTQTSEQFLDQQAEDREAKGVQSPKQQSKNEGNTYQQAKKEQSPKKQTYGQQAEEKSPKGQPNIWQTERPHTQVEDAPKQSYQDSQGTIKQSPRWSAPDSQSFVQKSQDLLQKEALKKKGLYQEVETQNTTAQHDLGWQLQNKQFQEKDQDCQSGMMLTNAMQTRDINLAGVNHRDQKPIDTQSEDTEPAYRPSSSQSVVQDTDLTCLSHMDSEQEVQQSTSVCSGCTKDDMNTQSTSSSLKDDQQQSEDSD</sequence>
<dbReference type="InterPro" id="IPR030417">
    <property type="entry name" value="MS4A"/>
</dbReference>
<dbReference type="InterPro" id="IPR007237">
    <property type="entry name" value="CD20-like"/>
</dbReference>
<reference evidence="8" key="1">
    <citation type="submission" date="2025-08" db="UniProtKB">
        <authorList>
            <consortium name="Ensembl"/>
        </authorList>
    </citation>
    <scope>IDENTIFICATION</scope>
</reference>
<feature type="region of interest" description="Disordered" evidence="6">
    <location>
        <begin position="530"/>
        <end position="622"/>
    </location>
</feature>
<feature type="compositionally biased region" description="Low complexity" evidence="6">
    <location>
        <begin position="251"/>
        <end position="262"/>
    </location>
</feature>
<protein>
    <recommendedName>
        <fullName evidence="10">Membrane-spanning 4-domains subfamily A member 14</fullName>
    </recommendedName>
</protein>
<dbReference type="OMA" id="EWQFEMQ"/>
<feature type="transmembrane region" description="Helical" evidence="7">
    <location>
        <begin position="155"/>
        <end position="176"/>
    </location>
</feature>
<organism evidence="8 9">
    <name type="scientific">Chinchilla lanigera</name>
    <name type="common">Long-tailed chinchilla</name>
    <name type="synonym">Chinchilla villidera</name>
    <dbReference type="NCBI Taxonomy" id="34839"/>
    <lineage>
        <taxon>Eukaryota</taxon>
        <taxon>Metazoa</taxon>
        <taxon>Chordata</taxon>
        <taxon>Craniata</taxon>
        <taxon>Vertebrata</taxon>
        <taxon>Euteleostomi</taxon>
        <taxon>Mammalia</taxon>
        <taxon>Eutheria</taxon>
        <taxon>Euarchontoglires</taxon>
        <taxon>Glires</taxon>
        <taxon>Rodentia</taxon>
        <taxon>Hystricomorpha</taxon>
        <taxon>Chinchillidae</taxon>
        <taxon>Chinchilla</taxon>
    </lineage>
</organism>
<dbReference type="RefSeq" id="XP_005408149.1">
    <property type="nucleotide sequence ID" value="XM_005408092.1"/>
</dbReference>
<evidence type="ECO:0000256" key="6">
    <source>
        <dbReference type="SAM" id="MobiDB-lite"/>
    </source>
</evidence>
<feature type="region of interest" description="Disordered" evidence="6">
    <location>
        <begin position="417"/>
        <end position="437"/>
    </location>
</feature>
<dbReference type="PANTHER" id="PTHR23320:SF10">
    <property type="entry name" value="MEMBRANE-SPANNING 4-DOMAINS SUBFAMILY A MEMBER 14"/>
    <property type="match status" value="1"/>
</dbReference>
<feature type="compositionally biased region" description="Polar residues" evidence="6">
    <location>
        <begin position="539"/>
        <end position="553"/>
    </location>
</feature>
<evidence type="ECO:0000256" key="3">
    <source>
        <dbReference type="ARBA" id="ARBA00022692"/>
    </source>
</evidence>
<dbReference type="Ensembl" id="ENSCLAT00000004161.1">
    <property type="protein sequence ID" value="ENSCLAP00000004080.1"/>
    <property type="gene ID" value="ENSCLAG00000002913.1"/>
</dbReference>
<feature type="region of interest" description="Disordered" evidence="6">
    <location>
        <begin position="457"/>
        <end position="497"/>
    </location>
</feature>
<dbReference type="Pfam" id="PF04103">
    <property type="entry name" value="CD20"/>
    <property type="match status" value="1"/>
</dbReference>
<feature type="transmembrane region" description="Helical" evidence="7">
    <location>
        <begin position="115"/>
        <end position="135"/>
    </location>
</feature>
<dbReference type="PANTHER" id="PTHR23320">
    <property type="entry name" value="MEMBRANE-SPANNING 4-DOMAINS SUBFAMILY A MS4A -RELATED"/>
    <property type="match status" value="1"/>
</dbReference>
<keyword evidence="4 7" id="KW-1133">Transmembrane helix</keyword>
<feature type="region of interest" description="Disordered" evidence="6">
    <location>
        <begin position="693"/>
        <end position="768"/>
    </location>
</feature>
<gene>
    <name evidence="8" type="primary">Ms4a14</name>
</gene>
<dbReference type="GO" id="GO:0005886">
    <property type="term" value="C:plasma membrane"/>
    <property type="evidence" value="ECO:0007669"/>
    <property type="project" value="TreeGrafter"/>
</dbReference>
<name>A0A8C2UR94_CHILA</name>
<evidence type="ECO:0000313" key="8">
    <source>
        <dbReference type="Ensembl" id="ENSCLAP00000004080.1"/>
    </source>
</evidence>
<keyword evidence="9" id="KW-1185">Reference proteome</keyword>
<feature type="compositionally biased region" description="Basic and acidic residues" evidence="6">
    <location>
        <begin position="584"/>
        <end position="594"/>
    </location>
</feature>
<evidence type="ECO:0008006" key="10">
    <source>
        <dbReference type="Google" id="ProtNLM"/>
    </source>
</evidence>
<keyword evidence="3 7" id="KW-0812">Transmembrane</keyword>
<evidence type="ECO:0000256" key="4">
    <source>
        <dbReference type="ARBA" id="ARBA00022989"/>
    </source>
</evidence>
<evidence type="ECO:0000313" key="9">
    <source>
        <dbReference type="Proteomes" id="UP000694398"/>
    </source>
</evidence>
<evidence type="ECO:0000256" key="7">
    <source>
        <dbReference type="SAM" id="Phobius"/>
    </source>
</evidence>
<dbReference type="Proteomes" id="UP000694398">
    <property type="component" value="Unassembled WGS sequence"/>
</dbReference>
<accession>A0A8C2UR94</accession>
<evidence type="ECO:0000256" key="1">
    <source>
        <dbReference type="ARBA" id="ARBA00004141"/>
    </source>
</evidence>
<dbReference type="GeneTree" id="ENSGT00940000163132"/>
<comment type="subcellular location">
    <subcellularLocation>
        <location evidence="1">Membrane</location>
        <topology evidence="1">Multi-pass membrane protein</topology>
    </subcellularLocation>
</comment>
<evidence type="ECO:0000256" key="5">
    <source>
        <dbReference type="ARBA" id="ARBA00023136"/>
    </source>
</evidence>
<dbReference type="GeneID" id="102023726"/>
<keyword evidence="5 7" id="KW-0472">Membrane</keyword>
<dbReference type="GO" id="GO:0007166">
    <property type="term" value="P:cell surface receptor signaling pathway"/>
    <property type="evidence" value="ECO:0007669"/>
    <property type="project" value="TreeGrafter"/>
</dbReference>
<feature type="compositionally biased region" description="Polar residues" evidence="6">
    <location>
        <begin position="472"/>
        <end position="485"/>
    </location>
</feature>
<evidence type="ECO:0000256" key="2">
    <source>
        <dbReference type="ARBA" id="ARBA00009565"/>
    </source>
</evidence>
<feature type="compositionally biased region" description="Polar residues" evidence="6">
    <location>
        <begin position="596"/>
        <end position="622"/>
    </location>
</feature>
<feature type="compositionally biased region" description="Polar residues" evidence="6">
    <location>
        <begin position="709"/>
        <end position="722"/>
    </location>
</feature>